<protein>
    <submittedName>
        <fullName evidence="7">MBL fold metallo-hydrolase</fullName>
    </submittedName>
</protein>
<dbReference type="SUPFAM" id="SSF56281">
    <property type="entry name" value="Metallo-hydrolase/oxidoreductase"/>
    <property type="match status" value="1"/>
</dbReference>
<dbReference type="GO" id="GO:0016787">
    <property type="term" value="F:hydrolase activity"/>
    <property type="evidence" value="ECO:0007669"/>
    <property type="project" value="UniProtKB-KW"/>
</dbReference>
<dbReference type="InterPro" id="IPR036866">
    <property type="entry name" value="RibonucZ/Hydroxyglut_hydro"/>
</dbReference>
<evidence type="ECO:0000256" key="1">
    <source>
        <dbReference type="ARBA" id="ARBA00007749"/>
    </source>
</evidence>
<dbReference type="Proteomes" id="UP000037179">
    <property type="component" value="Unassembled WGS sequence"/>
</dbReference>
<evidence type="ECO:0000256" key="3">
    <source>
        <dbReference type="ARBA" id="ARBA00022801"/>
    </source>
</evidence>
<dbReference type="KEGG" id="nsr:NS506_04492"/>
<dbReference type="Gene3D" id="3.60.15.10">
    <property type="entry name" value="Ribonuclease Z/Hydroxyacylglutathione hydrolase-like"/>
    <property type="match status" value="1"/>
</dbReference>
<evidence type="ECO:0000313" key="9">
    <source>
        <dbReference type="Proteomes" id="UP000180166"/>
    </source>
</evidence>
<proteinExistence type="inferred from homology"/>
<dbReference type="PANTHER" id="PTHR42978:SF3">
    <property type="entry name" value="BLR3078 PROTEIN"/>
    <property type="match status" value="1"/>
</dbReference>
<gene>
    <name evidence="6" type="ORF">NS506_04492</name>
    <name evidence="7" type="ORF">NSK11_contig00106-0010</name>
</gene>
<dbReference type="RefSeq" id="WP_052086794.1">
    <property type="nucleotide sequence ID" value="NZ_AP017900.1"/>
</dbReference>
<keyword evidence="8" id="KW-1185">Reference proteome</keyword>
<evidence type="ECO:0000259" key="5">
    <source>
        <dbReference type="SMART" id="SM00849"/>
    </source>
</evidence>
<keyword evidence="3" id="KW-0378">Hydrolase</keyword>
<accession>A0A0B8NHL0</accession>
<evidence type="ECO:0000313" key="6">
    <source>
        <dbReference type="EMBL" id="APA98540.1"/>
    </source>
</evidence>
<comment type="similarity">
    <text evidence="1">Belongs to the metallo-beta-lactamase superfamily.</text>
</comment>
<name>A0A0B8NHL0_9NOCA</name>
<reference evidence="7 8" key="2">
    <citation type="journal article" date="2016" name="Genome Announc.">
        <title>Draft Genome Sequence of Erythromycin- and Oxytetracycline-Sensitive Nocardia seriolae Strain U-1 (NBRC 110359).</title>
        <authorList>
            <person name="Imajoh M."/>
            <person name="Sukeda M."/>
            <person name="Shimizu M."/>
            <person name="Yamane J."/>
            <person name="Ohnishi K."/>
            <person name="Oshima S."/>
        </authorList>
    </citation>
    <scope>NUCLEOTIDE SEQUENCE [LARGE SCALE GENOMIC DNA]</scope>
    <source>
        <strain evidence="7 8">U-1</strain>
    </source>
</reference>
<organism evidence="7 8">
    <name type="scientific">Nocardia seriolae</name>
    <dbReference type="NCBI Taxonomy" id="37332"/>
    <lineage>
        <taxon>Bacteria</taxon>
        <taxon>Bacillati</taxon>
        <taxon>Actinomycetota</taxon>
        <taxon>Actinomycetes</taxon>
        <taxon>Mycobacteriales</taxon>
        <taxon>Nocardiaceae</taxon>
        <taxon>Nocardia</taxon>
    </lineage>
</organism>
<reference evidence="8" key="1">
    <citation type="submission" date="2015-07" db="EMBL/GenBank/DDBJ databases">
        <title>Nocardia seriolae U-1 whole genome shotgun sequence.</title>
        <authorList>
            <person name="Imajoh M."/>
            <person name="Fukumoto Y."/>
            <person name="Sukeda M."/>
            <person name="Yamane J."/>
            <person name="Yamasaki K."/>
            <person name="Shimizu M."/>
            <person name="Ohnishi K."/>
            <person name="Oshima S."/>
        </authorList>
    </citation>
    <scope>NUCLEOTIDE SEQUENCE [LARGE SCALE GENOMIC DNA]</scope>
    <source>
        <strain evidence="8">U-1</strain>
    </source>
</reference>
<dbReference type="AlphaFoldDB" id="A0A0B8NHL0"/>
<evidence type="ECO:0000256" key="4">
    <source>
        <dbReference type="ARBA" id="ARBA00022833"/>
    </source>
</evidence>
<dbReference type="GO" id="GO:0046872">
    <property type="term" value="F:metal ion binding"/>
    <property type="evidence" value="ECO:0007669"/>
    <property type="project" value="UniProtKB-KW"/>
</dbReference>
<keyword evidence="4" id="KW-0862">Zinc</keyword>
<dbReference type="OrthoDB" id="3196337at2"/>
<dbReference type="InterPro" id="IPR001279">
    <property type="entry name" value="Metallo-B-lactamas"/>
</dbReference>
<dbReference type="PANTHER" id="PTHR42978">
    <property type="entry name" value="QUORUM-QUENCHING LACTONASE YTNP-RELATED-RELATED"/>
    <property type="match status" value="1"/>
</dbReference>
<feature type="domain" description="Metallo-beta-lactamase" evidence="5">
    <location>
        <begin position="80"/>
        <end position="298"/>
    </location>
</feature>
<evidence type="ECO:0000313" key="7">
    <source>
        <dbReference type="EMBL" id="GAP31182.1"/>
    </source>
</evidence>
<dbReference type="EMBL" id="BBYQ01000106">
    <property type="protein sequence ID" value="GAP31182.1"/>
    <property type="molecule type" value="Genomic_DNA"/>
</dbReference>
<evidence type="ECO:0000256" key="2">
    <source>
        <dbReference type="ARBA" id="ARBA00022723"/>
    </source>
</evidence>
<evidence type="ECO:0000313" key="8">
    <source>
        <dbReference type="Proteomes" id="UP000037179"/>
    </source>
</evidence>
<keyword evidence="2" id="KW-0479">Metal-binding</keyword>
<dbReference type="EMBL" id="CP017839">
    <property type="protein sequence ID" value="APA98540.1"/>
    <property type="molecule type" value="Genomic_DNA"/>
</dbReference>
<dbReference type="Pfam" id="PF00753">
    <property type="entry name" value="Lactamase_B"/>
    <property type="match status" value="1"/>
</dbReference>
<dbReference type="Proteomes" id="UP000180166">
    <property type="component" value="Chromosome"/>
</dbReference>
<dbReference type="SMART" id="SM00849">
    <property type="entry name" value="Lactamase_B"/>
    <property type="match status" value="1"/>
</dbReference>
<sequence length="318" mass="34290">MSDPIRNPSLFQCCAAAVGSVSGAIRPRPADQRFLRSITDAGLPTPERTVTVTALRQVERSVPTSAVVEGVFTPRRIGSALTSFVIVHPEATFVVDPSYCLDAEHRAIAQLPALLRPAVRPPADTVATVSALRDEPGLPALDFALPTHAHWDHVCGLLDLPGLPVHMHGVEKNWVMTGPVAPVGGVRDGLLDRPMVEYELDGPPVLTFTRSRDLFGDGSVVLVDLAGHTPGSIGVLAHTARGWVLLAGDAAWHALQIEKIRQKSAFPGIFVDVDRDLTFKTLHRLHLAQRLVRVVPTHDHDAAQHLSTTRAEPAEPLP</sequence>
<dbReference type="InterPro" id="IPR051013">
    <property type="entry name" value="MBL_superfamily_lactonases"/>
</dbReference>
<reference evidence="6 9" key="3">
    <citation type="submission" date="2016-10" db="EMBL/GenBank/DDBJ databases">
        <title>Genome sequence of Nocardia seriolae strain EM150506, isolated from Anguila japonica.</title>
        <authorList>
            <person name="Han H.-J."/>
        </authorList>
    </citation>
    <scope>NUCLEOTIDE SEQUENCE [LARGE SCALE GENOMIC DNA]</scope>
    <source>
        <strain evidence="6 9">EM150506</strain>
    </source>
</reference>